<dbReference type="InterPro" id="IPR007194">
    <property type="entry name" value="TRAPP_component"/>
</dbReference>
<keyword evidence="21" id="KW-1185">Reference proteome</keyword>
<evidence type="ECO:0000313" key="21">
    <source>
        <dbReference type="Proteomes" id="UP000240830"/>
    </source>
</evidence>
<dbReference type="AlphaFoldDB" id="A0A2H9TN00"/>
<evidence type="ECO:0000256" key="9">
    <source>
        <dbReference type="ARBA" id="ARBA00022741"/>
    </source>
</evidence>
<keyword evidence="10" id="KW-0418">Kinase</keyword>
<dbReference type="GO" id="GO:0030008">
    <property type="term" value="C:TRAPP complex"/>
    <property type="evidence" value="ECO:0007669"/>
    <property type="project" value="InterPro"/>
</dbReference>
<dbReference type="GO" id="GO:0005783">
    <property type="term" value="C:endoplasmic reticulum"/>
    <property type="evidence" value="ECO:0007669"/>
    <property type="project" value="UniProtKB-SubCell"/>
</dbReference>
<evidence type="ECO:0000256" key="17">
    <source>
        <dbReference type="SAM" id="MobiDB-lite"/>
    </source>
</evidence>
<feature type="binding site" evidence="15">
    <location>
        <begin position="132"/>
        <end position="134"/>
    </location>
    <ligand>
        <name>ATP</name>
        <dbReference type="ChEBI" id="CHEBI:30616"/>
    </ligand>
</feature>
<evidence type="ECO:0000256" key="15">
    <source>
        <dbReference type="PIRSR" id="PIRSR630616-2"/>
    </source>
</evidence>
<evidence type="ECO:0000256" key="12">
    <source>
        <dbReference type="ARBA" id="ARBA00022840"/>
    </source>
</evidence>
<name>A0A2H9TN00_9FUNG</name>
<dbReference type="InterPro" id="IPR000719">
    <property type="entry name" value="Prot_kinase_dom"/>
</dbReference>
<dbReference type="SUPFAM" id="SSF111126">
    <property type="entry name" value="Ligand-binding domain in the NO signalling and Golgi transport"/>
    <property type="match status" value="1"/>
</dbReference>
<keyword evidence="14" id="KW-0333">Golgi apparatus</keyword>
<reference evidence="20 21" key="1">
    <citation type="submission" date="2016-10" db="EMBL/GenBank/DDBJ databases">
        <title>The genome of Paramicrosporidium saccamoebae is the missing link in understanding Cryptomycota and Microsporidia evolution.</title>
        <authorList>
            <person name="Quandt C.A."/>
            <person name="Beaudet D."/>
            <person name="Corsaro D."/>
            <person name="Michel R."/>
            <person name="Corradi N."/>
            <person name="James T."/>
        </authorList>
    </citation>
    <scope>NUCLEOTIDE SEQUENCE [LARGE SCALE GENOMIC DNA]</scope>
    <source>
        <strain evidence="20 21">KSL3</strain>
    </source>
</reference>
<dbReference type="EMBL" id="MTSL01000075">
    <property type="protein sequence ID" value="PJF19151.1"/>
    <property type="molecule type" value="Genomic_DNA"/>
</dbReference>
<keyword evidence="5" id="KW-0813">Transport</keyword>
<keyword evidence="7" id="KW-0723">Serine/threonine-protein kinase</keyword>
<evidence type="ECO:0000256" key="16">
    <source>
        <dbReference type="PROSITE-ProRule" id="PRU10141"/>
    </source>
</evidence>
<dbReference type="OrthoDB" id="10262857at2759"/>
<evidence type="ECO:0000256" key="5">
    <source>
        <dbReference type="ARBA" id="ARBA00022448"/>
    </source>
</evidence>
<gene>
    <name evidence="20" type="ORF">PSACC_00991</name>
</gene>
<protein>
    <submittedName>
        <fullName evidence="20">Transport protein particle (TRAPP) complex subunit</fullName>
    </submittedName>
</protein>
<dbReference type="PANTHER" id="PTHR24350">
    <property type="entry name" value="SERINE/THREONINE-PROTEIN KINASE IAL-RELATED"/>
    <property type="match status" value="1"/>
</dbReference>
<proteinExistence type="inferred from homology"/>
<comment type="similarity">
    <text evidence="4">Belongs to the TRAPP small subunits family. BET3 subfamily.</text>
</comment>
<evidence type="ECO:0000256" key="6">
    <source>
        <dbReference type="ARBA" id="ARBA00022490"/>
    </source>
</evidence>
<dbReference type="PROSITE" id="PS00107">
    <property type="entry name" value="PROTEIN_KINASE_ATP"/>
    <property type="match status" value="1"/>
</dbReference>
<dbReference type="GO" id="GO:0005524">
    <property type="term" value="F:ATP binding"/>
    <property type="evidence" value="ECO:0007669"/>
    <property type="project" value="UniProtKB-UniRule"/>
</dbReference>
<feature type="binding site" evidence="15 16">
    <location>
        <position position="83"/>
    </location>
    <ligand>
        <name>ATP</name>
        <dbReference type="ChEBI" id="CHEBI:30616"/>
    </ligand>
</feature>
<evidence type="ECO:0000259" key="19">
    <source>
        <dbReference type="PROSITE" id="PS51984"/>
    </source>
</evidence>
<sequence length="812" mass="92134">MIVNCDLIAESTERPASLEKSRRRDMAVPALLETLGRRRSPRKGNGSSASTQSNDYTVVAQIGKGAFGTVFEAQVSGRRVAIKALDKSTIRLHNLSLRVRNEVAIHYQLRHGNVLELLHFFEDAEHVFLVMELASGELYQRVRRGPKLTEGDKIADFGLAVKIEENRDCEQQTLCGTPNYLAPEVILKRPYGKAADIWSLGCLLYTMIVGRPPFESSDLRDTFARVSRGEFQIPDRVSAEARDLIGRMIVLEPSRRLSLEQIRRHSFLKPPVPRFSKEPLNTLQCKAIQQRTRHGWVQILSDGRLAVDFTSEEDVLVISQDGKVLNLYRKPWNQDSYPREQVGYAEMPSRLSARYEYGRRFVSLVRSKTPQIALVADTLKAFLMCNPAPHDFQIRYNTGLRVDYFPSNGVMVLRRTDGSERRIEELLVERITPIQDRLVVSECLTRYRQCCETALRIAGKRECHPFPYVIRESTTHAGEITAPQISTLISTSMASMSPRVPSADRSFEYAYKTYLPNVGWCLASPAEQFLLLFTDGQTVLIDGRRNRVAFYDRRQEGSQSWLDIDQQLPSELKKKLSHFPQFVGSTWIYRLYQLGFIGWINLDWVELKWIRVCGHTGLIDISLHRSGSSKNWKQLGEDAWKRSDKVNGDLFTLTYGALVAQLLADHTDPAAVNQHLDKLGHSLGCRLIDEFLARTPLRCNDFRECGEMVRVAFRQFLNLGVTVEGDGREWTISMENDGLGGEMVELPELAVKGGLHYANILCGVIRGALEMVNMLVECSIVSDPLLNSTLTMTEIKVKLIKYIEEEMPPSDD</sequence>
<evidence type="ECO:0000256" key="8">
    <source>
        <dbReference type="ARBA" id="ARBA00022679"/>
    </source>
</evidence>
<keyword evidence="8" id="KW-0808">Transferase</keyword>
<organism evidence="20 21">
    <name type="scientific">Paramicrosporidium saccamoebae</name>
    <dbReference type="NCBI Taxonomy" id="1246581"/>
    <lineage>
        <taxon>Eukaryota</taxon>
        <taxon>Fungi</taxon>
        <taxon>Fungi incertae sedis</taxon>
        <taxon>Cryptomycota</taxon>
        <taxon>Cryptomycota incertae sedis</taxon>
        <taxon>Paramicrosporidium</taxon>
    </lineage>
</organism>
<evidence type="ECO:0000256" key="13">
    <source>
        <dbReference type="ARBA" id="ARBA00022892"/>
    </source>
</evidence>
<feature type="binding site" evidence="15">
    <location>
        <position position="156"/>
    </location>
    <ligand>
        <name>ATP</name>
        <dbReference type="ChEBI" id="CHEBI:30616"/>
    </ligand>
</feature>
<comment type="caution">
    <text evidence="20">The sequence shown here is derived from an EMBL/GenBank/DDBJ whole genome shotgun (WGS) entry which is preliminary data.</text>
</comment>
<accession>A0A2H9TN00</accession>
<dbReference type="InterPro" id="IPR011009">
    <property type="entry name" value="Kinase-like_dom_sf"/>
</dbReference>
<dbReference type="Pfam" id="PF04051">
    <property type="entry name" value="TRAPP"/>
    <property type="match status" value="1"/>
</dbReference>
<dbReference type="PROSITE" id="PS51984">
    <property type="entry name" value="CPB1"/>
    <property type="match status" value="1"/>
</dbReference>
<dbReference type="InterPro" id="IPR016721">
    <property type="entry name" value="Bet3"/>
</dbReference>
<dbReference type="CDD" id="cd14942">
    <property type="entry name" value="TRAPPC3_bet3"/>
    <property type="match status" value="1"/>
</dbReference>
<dbReference type="GO" id="GO:0005794">
    <property type="term" value="C:Golgi apparatus"/>
    <property type="evidence" value="ECO:0007669"/>
    <property type="project" value="UniProtKB-SubCell"/>
</dbReference>
<evidence type="ECO:0000256" key="3">
    <source>
        <dbReference type="ARBA" id="ARBA00004496"/>
    </source>
</evidence>
<comment type="subcellular location">
    <subcellularLocation>
        <location evidence="3">Cytoplasm</location>
    </subcellularLocation>
    <subcellularLocation>
        <location evidence="2">Endoplasmic reticulum</location>
    </subcellularLocation>
    <subcellularLocation>
        <location evidence="1">Golgi apparatus</location>
        <location evidence="1">cis-Golgi network</location>
    </subcellularLocation>
</comment>
<dbReference type="GO" id="GO:0004674">
    <property type="term" value="F:protein serine/threonine kinase activity"/>
    <property type="evidence" value="ECO:0007669"/>
    <property type="project" value="UniProtKB-KW"/>
</dbReference>
<dbReference type="PROSITE" id="PS50011">
    <property type="entry name" value="PROTEIN_KINASE_DOM"/>
    <property type="match status" value="1"/>
</dbReference>
<dbReference type="InterPro" id="IPR017441">
    <property type="entry name" value="Protein_kinase_ATP_BS"/>
</dbReference>
<dbReference type="GO" id="GO:0048193">
    <property type="term" value="P:Golgi vesicle transport"/>
    <property type="evidence" value="ECO:0007669"/>
    <property type="project" value="InterPro"/>
</dbReference>
<dbReference type="InterPro" id="IPR033699">
    <property type="entry name" value="POLO_box_Plk4_1"/>
</dbReference>
<feature type="domain" description="Cryptic POLO box 1 (CPB1)" evidence="19">
    <location>
        <begin position="272"/>
        <end position="368"/>
    </location>
</feature>
<evidence type="ECO:0000256" key="14">
    <source>
        <dbReference type="ARBA" id="ARBA00023034"/>
    </source>
</evidence>
<keyword evidence="12 15" id="KW-0067">ATP-binding</keyword>
<dbReference type="Gene3D" id="3.30.1120.120">
    <property type="match status" value="1"/>
</dbReference>
<dbReference type="Pfam" id="PF18190">
    <property type="entry name" value="Plk4_PB1"/>
    <property type="match status" value="1"/>
</dbReference>
<dbReference type="Pfam" id="PF00069">
    <property type="entry name" value="Pkinase"/>
    <property type="match status" value="2"/>
</dbReference>
<evidence type="ECO:0000256" key="2">
    <source>
        <dbReference type="ARBA" id="ARBA00004240"/>
    </source>
</evidence>
<evidence type="ECO:0000313" key="20">
    <source>
        <dbReference type="EMBL" id="PJF19151.1"/>
    </source>
</evidence>
<keyword evidence="11" id="KW-0256">Endoplasmic reticulum</keyword>
<evidence type="ECO:0000256" key="10">
    <source>
        <dbReference type="ARBA" id="ARBA00022777"/>
    </source>
</evidence>
<evidence type="ECO:0000256" key="11">
    <source>
        <dbReference type="ARBA" id="ARBA00022824"/>
    </source>
</evidence>
<evidence type="ECO:0000256" key="7">
    <source>
        <dbReference type="ARBA" id="ARBA00022527"/>
    </source>
</evidence>
<feature type="domain" description="Protein kinase" evidence="18">
    <location>
        <begin position="56"/>
        <end position="268"/>
    </location>
</feature>
<dbReference type="Gene3D" id="1.10.510.10">
    <property type="entry name" value="Transferase(Phosphotransferase) domain 1"/>
    <property type="match status" value="2"/>
</dbReference>
<keyword evidence="13" id="KW-0931">ER-Golgi transport</keyword>
<dbReference type="InterPro" id="IPR036947">
    <property type="entry name" value="POLO_box_dom_sf"/>
</dbReference>
<dbReference type="SUPFAM" id="SSF56112">
    <property type="entry name" value="Protein kinase-like (PK-like)"/>
    <property type="match status" value="1"/>
</dbReference>
<dbReference type="STRING" id="1246581.A0A2H9TN00"/>
<dbReference type="FunFam" id="3.30.200.20:FF:000042">
    <property type="entry name" value="Aurora kinase A"/>
    <property type="match status" value="1"/>
</dbReference>
<dbReference type="InterPro" id="IPR046437">
    <property type="entry name" value="Ser_Thr-PK_POLO_box_1_sf"/>
</dbReference>
<evidence type="ECO:0000256" key="1">
    <source>
        <dbReference type="ARBA" id="ARBA00004222"/>
    </source>
</evidence>
<dbReference type="InterPro" id="IPR024096">
    <property type="entry name" value="NO_sig/Golgi_transp_ligand-bd"/>
</dbReference>
<keyword evidence="6" id="KW-0963">Cytoplasm</keyword>
<feature type="region of interest" description="Disordered" evidence="17">
    <location>
        <begin position="32"/>
        <end position="52"/>
    </location>
</feature>
<keyword evidence="9 15" id="KW-0547">Nucleotide-binding</keyword>
<dbReference type="InterPro" id="IPR030616">
    <property type="entry name" value="Aur-like"/>
</dbReference>
<dbReference type="Gene3D" id="3.30.1120.30">
    <property type="entry name" value="POLO box domain"/>
    <property type="match status" value="1"/>
</dbReference>
<evidence type="ECO:0000259" key="18">
    <source>
        <dbReference type="PROSITE" id="PS50011"/>
    </source>
</evidence>
<dbReference type="Gene3D" id="3.30.1380.20">
    <property type="entry name" value="Trafficking protein particle complex subunit 3"/>
    <property type="match status" value="1"/>
</dbReference>
<evidence type="ECO:0000256" key="4">
    <source>
        <dbReference type="ARBA" id="ARBA00006218"/>
    </source>
</evidence>
<dbReference type="Proteomes" id="UP000240830">
    <property type="component" value="Unassembled WGS sequence"/>
</dbReference>